<accession>A0A7W7ENI8</accession>
<reference evidence="1 2" key="1">
    <citation type="submission" date="2020-08" db="EMBL/GenBank/DDBJ databases">
        <title>Genomic Encyclopedia of Type Strains, Phase IV (KMG-V): Genome sequencing to study the core and pangenomes of soil and plant-associated prokaryotes.</title>
        <authorList>
            <person name="Whitman W."/>
        </authorList>
    </citation>
    <scope>NUCLEOTIDE SEQUENCE [LARGE SCALE GENOMIC DNA]</scope>
    <source>
        <strain evidence="1 2">SEMIA 492</strain>
    </source>
</reference>
<gene>
    <name evidence="1" type="ORF">GGE60_004470</name>
</gene>
<dbReference type="RefSeq" id="WP_154668649.1">
    <property type="nucleotide sequence ID" value="NZ_JACIIG010000013.1"/>
</dbReference>
<dbReference type="Proteomes" id="UP000543836">
    <property type="component" value="Unassembled WGS sequence"/>
</dbReference>
<evidence type="ECO:0000313" key="2">
    <source>
        <dbReference type="Proteomes" id="UP000543836"/>
    </source>
</evidence>
<sequence>MARAQQRKISKPGLALTGLGKWDQMVRLENGLLHRYLKSRAGQLADFAPQPRGSSSI</sequence>
<organism evidence="1 2">
    <name type="scientific">Rhizobium leucaenae</name>
    <dbReference type="NCBI Taxonomy" id="29450"/>
    <lineage>
        <taxon>Bacteria</taxon>
        <taxon>Pseudomonadati</taxon>
        <taxon>Pseudomonadota</taxon>
        <taxon>Alphaproteobacteria</taxon>
        <taxon>Hyphomicrobiales</taxon>
        <taxon>Rhizobiaceae</taxon>
        <taxon>Rhizobium/Agrobacterium group</taxon>
        <taxon>Rhizobium</taxon>
    </lineage>
</organism>
<protein>
    <submittedName>
        <fullName evidence="1">Uncharacterized protein</fullName>
    </submittedName>
</protein>
<proteinExistence type="predicted"/>
<evidence type="ECO:0000313" key="1">
    <source>
        <dbReference type="EMBL" id="MBB4570333.1"/>
    </source>
</evidence>
<keyword evidence="2" id="KW-1185">Reference proteome</keyword>
<comment type="caution">
    <text evidence="1">The sequence shown here is derived from an EMBL/GenBank/DDBJ whole genome shotgun (WGS) entry which is preliminary data.</text>
</comment>
<name>A0A7W7ENI8_9HYPH</name>
<dbReference type="EMBL" id="JACIIG010000013">
    <property type="protein sequence ID" value="MBB4570333.1"/>
    <property type="molecule type" value="Genomic_DNA"/>
</dbReference>
<dbReference type="AlphaFoldDB" id="A0A7W7ENI8"/>